<comment type="caution">
    <text evidence="4">The sequence shown here is derived from an EMBL/GenBank/DDBJ whole genome shotgun (WGS) entry which is preliminary data.</text>
</comment>
<feature type="region of interest" description="Disordered" evidence="2">
    <location>
        <begin position="1"/>
        <end position="22"/>
    </location>
</feature>
<evidence type="ECO:0000313" key="5">
    <source>
        <dbReference type="Proteomes" id="UP000033483"/>
    </source>
</evidence>
<dbReference type="Gene3D" id="1.10.8.1310">
    <property type="match status" value="1"/>
</dbReference>
<organism evidence="4 5">
    <name type="scientific">Thielaviopsis punctulata</name>
    <dbReference type="NCBI Taxonomy" id="72032"/>
    <lineage>
        <taxon>Eukaryota</taxon>
        <taxon>Fungi</taxon>
        <taxon>Dikarya</taxon>
        <taxon>Ascomycota</taxon>
        <taxon>Pezizomycotina</taxon>
        <taxon>Sordariomycetes</taxon>
        <taxon>Hypocreomycetidae</taxon>
        <taxon>Microascales</taxon>
        <taxon>Ceratocystidaceae</taxon>
        <taxon>Thielaviopsis</taxon>
    </lineage>
</organism>
<dbReference type="GO" id="GO:0006888">
    <property type="term" value="P:endoplasmic reticulum to Golgi vesicle-mediated transport"/>
    <property type="evidence" value="ECO:0007669"/>
    <property type="project" value="TreeGrafter"/>
</dbReference>
<dbReference type="InterPro" id="IPR045913">
    <property type="entry name" value="TBC20/Gyp8-like"/>
</dbReference>
<keyword evidence="1" id="KW-0343">GTPase activation</keyword>
<evidence type="ECO:0000313" key="4">
    <source>
        <dbReference type="EMBL" id="KKA27078.1"/>
    </source>
</evidence>
<feature type="domain" description="Rab-GAP TBC" evidence="3">
    <location>
        <begin position="13"/>
        <end position="180"/>
    </location>
</feature>
<accession>A0A0F4ZB42</accession>
<dbReference type="Proteomes" id="UP000033483">
    <property type="component" value="Unassembled WGS sequence"/>
</dbReference>
<dbReference type="FunFam" id="1.10.472.80:FF:000060">
    <property type="entry name" value="TBC domain protein, putative"/>
    <property type="match status" value="1"/>
</dbReference>
<evidence type="ECO:0000259" key="3">
    <source>
        <dbReference type="PROSITE" id="PS50086"/>
    </source>
</evidence>
<gene>
    <name evidence="4" type="ORF">TD95_001143</name>
</gene>
<dbReference type="OrthoDB" id="206700at2759"/>
<dbReference type="PANTHER" id="PTHR20913:SF7">
    <property type="entry name" value="RE60063P"/>
    <property type="match status" value="1"/>
</dbReference>
<feature type="non-terminal residue" evidence="4">
    <location>
        <position position="336"/>
    </location>
</feature>
<dbReference type="PANTHER" id="PTHR20913">
    <property type="entry name" value="TBC1 DOMAIN FAMILY MEMBER 20/GTPASE"/>
    <property type="match status" value="1"/>
</dbReference>
<evidence type="ECO:0000256" key="1">
    <source>
        <dbReference type="ARBA" id="ARBA00022468"/>
    </source>
</evidence>
<dbReference type="InterPro" id="IPR000195">
    <property type="entry name" value="Rab-GAP-TBC_dom"/>
</dbReference>
<proteinExistence type="predicted"/>
<dbReference type="GO" id="GO:0005096">
    <property type="term" value="F:GTPase activator activity"/>
    <property type="evidence" value="ECO:0007669"/>
    <property type="project" value="UniProtKB-KW"/>
</dbReference>
<dbReference type="Pfam" id="PF00566">
    <property type="entry name" value="RabGAP-TBC"/>
    <property type="match status" value="1"/>
</dbReference>
<dbReference type="AlphaFoldDB" id="A0A0F4ZB42"/>
<dbReference type="GO" id="GO:0005789">
    <property type="term" value="C:endoplasmic reticulum membrane"/>
    <property type="evidence" value="ECO:0007669"/>
    <property type="project" value="TreeGrafter"/>
</dbReference>
<keyword evidence="5" id="KW-1185">Reference proteome</keyword>
<feature type="non-terminal residue" evidence="4">
    <location>
        <position position="1"/>
    </location>
</feature>
<name>A0A0F4ZB42_9PEZI</name>
<dbReference type="EMBL" id="LAEV01001896">
    <property type="protein sequence ID" value="KKA27078.1"/>
    <property type="molecule type" value="Genomic_DNA"/>
</dbReference>
<reference evidence="4 5" key="1">
    <citation type="submission" date="2015-03" db="EMBL/GenBank/DDBJ databases">
        <authorList>
            <person name="Radwan O."/>
            <person name="Al-Naeli F.A."/>
            <person name="Rendon G.A."/>
            <person name="Fields C."/>
        </authorList>
    </citation>
    <scope>NUCLEOTIDE SEQUENCE [LARGE SCALE GENOMIC DNA]</scope>
    <source>
        <strain evidence="4">CR-DP1</strain>
    </source>
</reference>
<evidence type="ECO:0000256" key="2">
    <source>
        <dbReference type="SAM" id="MobiDB-lite"/>
    </source>
</evidence>
<dbReference type="PROSITE" id="PS50086">
    <property type="entry name" value="TBC_RABGAP"/>
    <property type="match status" value="1"/>
</dbReference>
<dbReference type="InterPro" id="IPR035969">
    <property type="entry name" value="Rab-GAP_TBC_sf"/>
</dbReference>
<sequence length="336" mass="38625">PYLLGDFSLDQDPQNGEKPDLSWHKLPRHRDEEQVQLDVNRSFVYYPNNKTPKQLDRCKQELSDLIVQVLRRFPFLHYFQGYHDICQVFLLVLPPPLRARAVCRLSLCRIRDFMLPNMGPTIAQLRLIPDILHAADPPLRRHLAGTDPFYALAGTLTMYAHNIERYGDIARLFDALLATPPVFSVYMFAQIILSRRHMLLDIPADDHAMLHVMLSRVPQPLDLEAIIAATQKLLCRIPPESLRAYRRLSTSSCIRTAGNKHESLDEAAQHFRRQESELAWEDTRAHVAKTLWKYRKPAQAVGAAVVVGLFAVYLRKNPAPINYLSSMAYKASSYMW</sequence>
<protein>
    <recommendedName>
        <fullName evidence="3">Rab-GAP TBC domain-containing protein</fullName>
    </recommendedName>
</protein>
<dbReference type="SUPFAM" id="SSF47923">
    <property type="entry name" value="Ypt/Rab-GAP domain of gyp1p"/>
    <property type="match status" value="2"/>
</dbReference>
<dbReference type="Gene3D" id="1.10.472.80">
    <property type="entry name" value="Ypt/Rab-GAP domain of gyp1p, domain 3"/>
    <property type="match status" value="1"/>
</dbReference>